<accession>Q6AKU2</accession>
<dbReference type="eggNOG" id="ENOG50331Q5">
    <property type="taxonomic scope" value="Bacteria"/>
</dbReference>
<dbReference type="HOGENOM" id="CLU_709260_0_0_7"/>
<keyword evidence="3" id="KW-1185">Reference proteome</keyword>
<protein>
    <recommendedName>
        <fullName evidence="1">ABC-three component systems C-terminal domain-containing protein</fullName>
    </recommendedName>
</protein>
<proteinExistence type="predicted"/>
<dbReference type="AlphaFoldDB" id="Q6AKU2"/>
<sequence>MSMCINNYAVSVEVAGQQPHESSGFILKTLCNSKSLILTSKHSVCIERNLCTDITIDKNSCRKCKAKLDHTKISIIFKKIKITPQNVYASARTDVALLEVEYVEDAPFLSLTNENENKYVAWYNLGNDRFLFDNPEIPNDGLIKFNIASNVNADLKPKKRMFVGVSGSLIFKKIKETYYPEAILTEDGGGNDIGAEQLDRTLVKELEELSGTILFNTITDIINKQPDKIPSTNNGSLFNLLEKSKQLSRSDQDYKYMIEELTEFCSARPGRPIIGLKNKLIEGQRQDLFSDAEYLSNKFARRVSAGQFSATDEVIFFHCLSMINSVFTQSISSSIKNGANDKEIDKKILDEIVLPLYLEVSKFALSISTEMITGMLYFLTGKCHIRWNK</sequence>
<dbReference type="Proteomes" id="UP000000602">
    <property type="component" value="Chromosome"/>
</dbReference>
<reference evidence="3" key="1">
    <citation type="journal article" date="2004" name="Environ. Microbiol.">
        <title>The genome of Desulfotalea psychrophila, a sulfate-reducing bacterium from permanently cold Arctic sediments.</title>
        <authorList>
            <person name="Rabus R."/>
            <person name="Ruepp A."/>
            <person name="Frickey T."/>
            <person name="Rattei T."/>
            <person name="Fartmann B."/>
            <person name="Stark M."/>
            <person name="Bauer M."/>
            <person name="Zibat A."/>
            <person name="Lombardot T."/>
            <person name="Becker I."/>
            <person name="Amann J."/>
            <person name="Gellner K."/>
            <person name="Teeling H."/>
            <person name="Leuschner W.D."/>
            <person name="Gloeckner F.-O."/>
            <person name="Lupas A.N."/>
            <person name="Amann R."/>
            <person name="Klenk H.-P."/>
        </authorList>
    </citation>
    <scope>NUCLEOTIDE SEQUENCE [LARGE SCALE GENOMIC DNA]</scope>
    <source>
        <strain evidence="3">DSM 12343 / LSv54</strain>
    </source>
</reference>
<dbReference type="InterPro" id="IPR046911">
    <property type="entry name" value="ABC-3C_CTD9"/>
</dbReference>
<dbReference type="KEGG" id="dps:DP2304"/>
<dbReference type="Pfam" id="PF20285">
    <property type="entry name" value="CTD9"/>
    <property type="match status" value="1"/>
</dbReference>
<evidence type="ECO:0000313" key="3">
    <source>
        <dbReference type="Proteomes" id="UP000000602"/>
    </source>
</evidence>
<evidence type="ECO:0000259" key="1">
    <source>
        <dbReference type="Pfam" id="PF20285"/>
    </source>
</evidence>
<dbReference type="EMBL" id="CR522870">
    <property type="protein sequence ID" value="CAG37033.1"/>
    <property type="molecule type" value="Genomic_DNA"/>
</dbReference>
<feature type="domain" description="ABC-three component systems C-terminal" evidence="1">
    <location>
        <begin position="275"/>
        <end position="387"/>
    </location>
</feature>
<evidence type="ECO:0000313" key="2">
    <source>
        <dbReference type="EMBL" id="CAG37033.1"/>
    </source>
</evidence>
<dbReference type="STRING" id="177439.DP2304"/>
<gene>
    <name evidence="2" type="ordered locus">DP2304</name>
</gene>
<organism evidence="2 3">
    <name type="scientific">Desulfotalea psychrophila (strain LSv54 / DSM 12343)</name>
    <dbReference type="NCBI Taxonomy" id="177439"/>
    <lineage>
        <taxon>Bacteria</taxon>
        <taxon>Pseudomonadati</taxon>
        <taxon>Thermodesulfobacteriota</taxon>
        <taxon>Desulfobulbia</taxon>
        <taxon>Desulfobulbales</taxon>
        <taxon>Desulfocapsaceae</taxon>
        <taxon>Desulfotalea</taxon>
    </lineage>
</organism>
<name>Q6AKU2_DESPS</name>